<dbReference type="RefSeq" id="XP_009018776.1">
    <property type="nucleotide sequence ID" value="XM_009020528.1"/>
</dbReference>
<dbReference type="AlphaFoldDB" id="T1F7F2"/>
<comment type="similarity">
    <text evidence="1">Belongs to the glycosyltransferase 77 family.</text>
</comment>
<keyword evidence="2" id="KW-1133">Transmembrane helix</keyword>
<feature type="transmembrane region" description="Helical" evidence="2">
    <location>
        <begin position="63"/>
        <end position="82"/>
    </location>
</feature>
<dbReference type="Pfam" id="PF03407">
    <property type="entry name" value="Nucleotid_trans"/>
    <property type="match status" value="1"/>
</dbReference>
<dbReference type="Proteomes" id="UP000015101">
    <property type="component" value="Unassembled WGS sequence"/>
</dbReference>
<sequence>MEKENPANEVKFLNGMTLEECLPPNLNIFFLFLVPICLIRHLLTPNFTCQSTAGDEFLSEKTYILMLLILVVFCFLSTNYLLNKRHKQPFIVLMINTEVKEVNIDDPQTAEEIEQMRQKLNFYQSTRAPKKLLKLINSKENARQIKSKPSATLVDGLKKHSSPVGDIILSVTDADYVSFALNFYYLSIVRNKIQNFLFVCLDKQSYETLTKLDIPASMHSLSFILKNDFMSSDFGKLGYIYKTNLKTAVMVQALSLGYSVLMCDVDVIMFKNPFTFFTCSNCSIHIQKDRQMYNSGFVYAKPTKTSKYIYEKSWNLFVKYQKSHDQSYLNMAIHQLAEKENVFDALKVLSRREFPCGLYYFEEVHRPFKNEPPCVECAIMHNNYLGSVAAKLYRLKENHFWIIDSKGYYSDPNAKYITYDNPVHFEKIRTMDIEISSLKSALAIASVLNRILILPPFHCCNCHPDNKCSHPKYRCSLLSMLRISKFDQYFKLKYREHSFLDHPLVPDAVKSSVSPELLINHSTYRKKFGISSEHFLNPKNAEKGASLEEVETWLTNYSNYSVIKLHSLYGASSFQHHTDNRYTRLENIFADAFECTEYEQWEKNFLAFK</sequence>
<dbReference type="GO" id="GO:0016757">
    <property type="term" value="F:glycosyltransferase activity"/>
    <property type="evidence" value="ECO:0000318"/>
    <property type="project" value="GO_Central"/>
</dbReference>
<dbReference type="OrthoDB" id="540503at2759"/>
<evidence type="ECO:0000313" key="4">
    <source>
        <dbReference type="EMBL" id="ESO03083.1"/>
    </source>
</evidence>
<evidence type="ECO:0000313" key="6">
    <source>
        <dbReference type="Proteomes" id="UP000015101"/>
    </source>
</evidence>
<reference evidence="6" key="1">
    <citation type="submission" date="2012-12" db="EMBL/GenBank/DDBJ databases">
        <authorList>
            <person name="Hellsten U."/>
            <person name="Grimwood J."/>
            <person name="Chapman J.A."/>
            <person name="Shapiro H."/>
            <person name="Aerts A."/>
            <person name="Otillar R.P."/>
            <person name="Terry A.Y."/>
            <person name="Boore J.L."/>
            <person name="Simakov O."/>
            <person name="Marletaz F."/>
            <person name="Cho S.-J."/>
            <person name="Edsinger-Gonzales E."/>
            <person name="Havlak P."/>
            <person name="Kuo D.-H."/>
            <person name="Larsson T."/>
            <person name="Lv J."/>
            <person name="Arendt D."/>
            <person name="Savage R."/>
            <person name="Osoegawa K."/>
            <person name="de Jong P."/>
            <person name="Lindberg D.R."/>
            <person name="Seaver E.C."/>
            <person name="Weisblat D.A."/>
            <person name="Putnam N.H."/>
            <person name="Grigoriev I.V."/>
            <person name="Rokhsar D.S."/>
        </authorList>
    </citation>
    <scope>NUCLEOTIDE SEQUENCE</scope>
</reference>
<keyword evidence="2" id="KW-0472">Membrane</keyword>
<name>T1F7F2_HELRO</name>
<reference evidence="4 6" key="2">
    <citation type="journal article" date="2013" name="Nature">
        <title>Insights into bilaterian evolution from three spiralian genomes.</title>
        <authorList>
            <person name="Simakov O."/>
            <person name="Marletaz F."/>
            <person name="Cho S.J."/>
            <person name="Edsinger-Gonzales E."/>
            <person name="Havlak P."/>
            <person name="Hellsten U."/>
            <person name="Kuo D.H."/>
            <person name="Larsson T."/>
            <person name="Lv J."/>
            <person name="Arendt D."/>
            <person name="Savage R."/>
            <person name="Osoegawa K."/>
            <person name="de Jong P."/>
            <person name="Grimwood J."/>
            <person name="Chapman J.A."/>
            <person name="Shapiro H."/>
            <person name="Aerts A."/>
            <person name="Otillar R.P."/>
            <person name="Terry A.Y."/>
            <person name="Boore J.L."/>
            <person name="Grigoriev I.V."/>
            <person name="Lindberg D.R."/>
            <person name="Seaver E.C."/>
            <person name="Weisblat D.A."/>
            <person name="Putnam N.H."/>
            <person name="Rokhsar D.S."/>
        </authorList>
    </citation>
    <scope>NUCLEOTIDE SEQUENCE</scope>
</reference>
<dbReference type="HOGENOM" id="CLU_448554_0_0_1"/>
<dbReference type="KEGG" id="hro:HELRODRAFT_173963"/>
<keyword evidence="6" id="KW-1185">Reference proteome</keyword>
<proteinExistence type="inferred from homology"/>
<dbReference type="GeneID" id="20204751"/>
<dbReference type="eggNOG" id="ENOG502QT5X">
    <property type="taxonomic scope" value="Eukaryota"/>
</dbReference>
<dbReference type="GO" id="GO:0005794">
    <property type="term" value="C:Golgi apparatus"/>
    <property type="evidence" value="ECO:0000318"/>
    <property type="project" value="GO_Central"/>
</dbReference>
<dbReference type="InterPro" id="IPR029044">
    <property type="entry name" value="Nucleotide-diphossugar_trans"/>
</dbReference>
<dbReference type="EMBL" id="KB096676">
    <property type="protein sequence ID" value="ESO03083.1"/>
    <property type="molecule type" value="Genomic_DNA"/>
</dbReference>
<evidence type="ECO:0000256" key="1">
    <source>
        <dbReference type="ARBA" id="ARBA00007033"/>
    </source>
</evidence>
<accession>T1F7F2</accession>
<gene>
    <name evidence="5" type="primary">20204751</name>
    <name evidence="4" type="ORF">HELRODRAFT_173963</name>
</gene>
<dbReference type="SUPFAM" id="SSF53448">
    <property type="entry name" value="Nucleotide-diphospho-sugar transferases"/>
    <property type="match status" value="1"/>
</dbReference>
<feature type="transmembrane region" description="Helical" evidence="2">
    <location>
        <begin position="26"/>
        <end position="43"/>
    </location>
</feature>
<dbReference type="STRING" id="6412.T1F7F2"/>
<evidence type="ECO:0000259" key="3">
    <source>
        <dbReference type="Pfam" id="PF03407"/>
    </source>
</evidence>
<dbReference type="PANTHER" id="PTHR47032:SF1">
    <property type="entry name" value="UDP-D-XYLOSE:L-FUCOSE ALPHA-1,3-D-XYLOSYLTRANSFERASE-RELATED"/>
    <property type="match status" value="1"/>
</dbReference>
<dbReference type="EMBL" id="AMQM01004767">
    <property type="status" value="NOT_ANNOTATED_CDS"/>
    <property type="molecule type" value="Genomic_DNA"/>
</dbReference>
<evidence type="ECO:0000313" key="5">
    <source>
        <dbReference type="EnsemblMetazoa" id="HelroP173963"/>
    </source>
</evidence>
<dbReference type="CTD" id="20204751"/>
<dbReference type="OMA" id="AFECTEY"/>
<dbReference type="InParanoid" id="T1F7F2"/>
<evidence type="ECO:0000256" key="2">
    <source>
        <dbReference type="SAM" id="Phobius"/>
    </source>
</evidence>
<dbReference type="InterPro" id="IPR005069">
    <property type="entry name" value="Nucl-diP-sugar_transferase"/>
</dbReference>
<dbReference type="EnsemblMetazoa" id="HelroT173963">
    <property type="protein sequence ID" value="HelroP173963"/>
    <property type="gene ID" value="HelroG173963"/>
</dbReference>
<protein>
    <recommendedName>
        <fullName evidence="3">Nucleotide-diphospho-sugar transferase domain-containing protein</fullName>
    </recommendedName>
</protein>
<reference evidence="5" key="3">
    <citation type="submission" date="2015-06" db="UniProtKB">
        <authorList>
            <consortium name="EnsemblMetazoa"/>
        </authorList>
    </citation>
    <scope>IDENTIFICATION</scope>
</reference>
<organism evidence="5 6">
    <name type="scientific">Helobdella robusta</name>
    <name type="common">Californian leech</name>
    <dbReference type="NCBI Taxonomy" id="6412"/>
    <lineage>
        <taxon>Eukaryota</taxon>
        <taxon>Metazoa</taxon>
        <taxon>Spiralia</taxon>
        <taxon>Lophotrochozoa</taxon>
        <taxon>Annelida</taxon>
        <taxon>Clitellata</taxon>
        <taxon>Hirudinea</taxon>
        <taxon>Rhynchobdellida</taxon>
        <taxon>Glossiphoniidae</taxon>
        <taxon>Helobdella</taxon>
    </lineage>
</organism>
<dbReference type="InterPro" id="IPR052636">
    <property type="entry name" value="UDP-D-xylose:L-fucose_XylT"/>
</dbReference>
<feature type="domain" description="Nucleotide-diphospho-sugar transferase" evidence="3">
    <location>
        <begin position="192"/>
        <end position="395"/>
    </location>
</feature>
<dbReference type="PANTHER" id="PTHR47032">
    <property type="entry name" value="UDP-D-XYLOSE:L-FUCOSE ALPHA-1,3-D-XYLOSYLTRANSFERASE-RELATED"/>
    <property type="match status" value="1"/>
</dbReference>
<keyword evidence="2" id="KW-0812">Transmembrane</keyword>